<feature type="signal peptide" evidence="1">
    <location>
        <begin position="1"/>
        <end position="16"/>
    </location>
</feature>
<comment type="caution">
    <text evidence="2">The sequence shown here is derived from an EMBL/GenBank/DDBJ whole genome shotgun (WGS) entry which is preliminary data.</text>
</comment>
<keyword evidence="1" id="KW-0732">Signal</keyword>
<dbReference type="AlphaFoldDB" id="A0A3R7K603"/>
<feature type="chain" id="PRO_5018791218" description="Lipid-binding serum glycoprotein N-terminal domain-containing protein" evidence="1">
    <location>
        <begin position="17"/>
        <end position="362"/>
    </location>
</feature>
<gene>
    <name evidence="2" type="ORF">BBJ29_006920</name>
</gene>
<evidence type="ECO:0000313" key="3">
    <source>
        <dbReference type="Proteomes" id="UP000284657"/>
    </source>
</evidence>
<proteinExistence type="predicted"/>
<reference evidence="2 3" key="1">
    <citation type="submission" date="2018-07" db="EMBL/GenBank/DDBJ databases">
        <title>Genome sequencing of oomycete isolates from Chile give support for New Zealand origin for Phytophthora kernoviae and make available the first Nothophytophthora sp. genome.</title>
        <authorList>
            <person name="Studholme D.J."/>
            <person name="Sanfuentes E."/>
            <person name="Panda P."/>
            <person name="Hill R."/>
            <person name="Sambles C."/>
            <person name="Grant M."/>
            <person name="Williams N.M."/>
            <person name="Mcdougal R.L."/>
        </authorList>
    </citation>
    <scope>NUCLEOTIDE SEQUENCE [LARGE SCALE GENOMIC DNA]</scope>
    <source>
        <strain evidence="2">Chile7</strain>
    </source>
</reference>
<evidence type="ECO:0008006" key="4">
    <source>
        <dbReference type="Google" id="ProtNLM"/>
    </source>
</evidence>
<dbReference type="EMBL" id="MBAD02001954">
    <property type="protein sequence ID" value="RLN50919.1"/>
    <property type="molecule type" value="Genomic_DNA"/>
</dbReference>
<sequence>MRLVFMTLNLVGHLTASKSFKVENVLEPQERLGTRLVHLVLALCQSRIVSSALREITDKMQFLFSAAAIVIAFFSVDAADLSDCVAINYTERVTDFASLNGVLDLAVSSNLLSSFIDDPLIIKDVNVAAESFSLLGMNFNFTTDIKKLNVTGTTTVVPRHINATSHDSLQIGADFSGNLQVSATIEIEVEQLNHKWYQICWTDILHPAACAPTVIGVDVTLGLDLLSLGLNGTFDMLGCAYGVATSECKNVTVSNILTYALTDQFDLLLTRVLTRFVDVSIQDIAVGFDSITALEFGFEGQSVLITQLTSALLDFTSKEINKKGDVYKIVVAVVDKVAVAVLNKVVEDKLKPEFGATCLGTR</sequence>
<protein>
    <recommendedName>
        <fullName evidence="4">Lipid-binding serum glycoprotein N-terminal domain-containing protein</fullName>
    </recommendedName>
</protein>
<name>A0A3R7K603_9STRA</name>
<evidence type="ECO:0000256" key="1">
    <source>
        <dbReference type="SAM" id="SignalP"/>
    </source>
</evidence>
<dbReference type="Proteomes" id="UP000284657">
    <property type="component" value="Unassembled WGS sequence"/>
</dbReference>
<accession>A0A3R7K603</accession>
<evidence type="ECO:0000313" key="2">
    <source>
        <dbReference type="EMBL" id="RLN50919.1"/>
    </source>
</evidence>
<organism evidence="2 3">
    <name type="scientific">Phytophthora kernoviae</name>
    <dbReference type="NCBI Taxonomy" id="325452"/>
    <lineage>
        <taxon>Eukaryota</taxon>
        <taxon>Sar</taxon>
        <taxon>Stramenopiles</taxon>
        <taxon>Oomycota</taxon>
        <taxon>Peronosporomycetes</taxon>
        <taxon>Peronosporales</taxon>
        <taxon>Peronosporaceae</taxon>
        <taxon>Phytophthora</taxon>
    </lineage>
</organism>